<accession>A0A645D8X0</accession>
<sequence length="55" mass="6462">METFIKVLHNVCPLLFSFCHFVEFFFDSSGKVEVHDFREELCKEVVNHHAYIGGE</sequence>
<reference evidence="1" key="1">
    <citation type="submission" date="2019-08" db="EMBL/GenBank/DDBJ databases">
        <authorList>
            <person name="Kucharzyk K."/>
            <person name="Murdoch R.W."/>
            <person name="Higgins S."/>
            <person name="Loffler F."/>
        </authorList>
    </citation>
    <scope>NUCLEOTIDE SEQUENCE</scope>
</reference>
<proteinExistence type="predicted"/>
<comment type="caution">
    <text evidence="1">The sequence shown here is derived from an EMBL/GenBank/DDBJ whole genome shotgun (WGS) entry which is preliminary data.</text>
</comment>
<gene>
    <name evidence="1" type="ORF">SDC9_133073</name>
</gene>
<dbReference type="AlphaFoldDB" id="A0A645D8X0"/>
<dbReference type="EMBL" id="VSSQ01034144">
    <property type="protein sequence ID" value="MPM85990.1"/>
    <property type="molecule type" value="Genomic_DNA"/>
</dbReference>
<organism evidence="1">
    <name type="scientific">bioreactor metagenome</name>
    <dbReference type="NCBI Taxonomy" id="1076179"/>
    <lineage>
        <taxon>unclassified sequences</taxon>
        <taxon>metagenomes</taxon>
        <taxon>ecological metagenomes</taxon>
    </lineage>
</organism>
<protein>
    <submittedName>
        <fullName evidence="1">Uncharacterized protein</fullName>
    </submittedName>
</protein>
<evidence type="ECO:0000313" key="1">
    <source>
        <dbReference type="EMBL" id="MPM85990.1"/>
    </source>
</evidence>
<name>A0A645D8X0_9ZZZZ</name>